<organism evidence="1 2">
    <name type="scientific">Herminiimonas aquatilis</name>
    <dbReference type="NCBI Taxonomy" id="345342"/>
    <lineage>
        <taxon>Bacteria</taxon>
        <taxon>Pseudomonadati</taxon>
        <taxon>Pseudomonadota</taxon>
        <taxon>Betaproteobacteria</taxon>
        <taxon>Burkholderiales</taxon>
        <taxon>Oxalobacteraceae</taxon>
        <taxon>Herminiimonas</taxon>
    </lineage>
</organism>
<gene>
    <name evidence="1" type="ORF">ACFQO0_05635</name>
</gene>
<evidence type="ECO:0000313" key="1">
    <source>
        <dbReference type="EMBL" id="MFC7297909.1"/>
    </source>
</evidence>
<dbReference type="InterPro" id="IPR043504">
    <property type="entry name" value="Peptidase_S1_PA_chymotrypsin"/>
</dbReference>
<keyword evidence="2" id="KW-1185">Reference proteome</keyword>
<dbReference type="Pfam" id="PF13365">
    <property type="entry name" value="Trypsin_2"/>
    <property type="match status" value="1"/>
</dbReference>
<keyword evidence="1" id="KW-0378">Hydrolase</keyword>
<dbReference type="EMBL" id="JBHTCC010000001">
    <property type="protein sequence ID" value="MFC7297909.1"/>
    <property type="molecule type" value="Genomic_DNA"/>
</dbReference>
<dbReference type="SUPFAM" id="SSF50494">
    <property type="entry name" value="Trypsin-like serine proteases"/>
    <property type="match status" value="1"/>
</dbReference>
<sequence length="481" mass="53198">MNNLEKIKPSTSGACITVPDLGPLQMQLIWDRPVFTAIDGIGEQEGLNISKGQVLAIGYISEHGPRCVGSGIMVGAGLLITATHVLDELQGKNIFAFSFVEHKHVRIWALRDTNAFRGHIETIPSQLPRTRRSDVAVASCVPVSEDANKWPLAMGVVEMAIPRVGERLWAVGFREETTPDGEINLTSLCSSGCVISYLLNGRGNHLPGPIVEINMDTYGGMSGGPVFNEAGHVVGVVSASLEWEGGNGPTYVSLIWSAALEKVYAPWPKNYWPTEYAVLQGGAEQSRTQLRGSAKSVNGILSIQFDGTKPDYILERLGDNYKKILEDNRQRLADEGDNDFYTFLEEEGEDALRTLPPKTVVDGFTENESLFAGALKIQTSCLEGIEDTEIHTIEILEDGNLNLDVTYNLRGFVITVTINRFDFEERREDFEAAQWCWNIQEYQDTVDVECGVRPYFRAGFTLSPSDKACSDYTVYSIRIKI</sequence>
<reference evidence="2" key="1">
    <citation type="journal article" date="2019" name="Int. J. Syst. Evol. Microbiol.">
        <title>The Global Catalogue of Microorganisms (GCM) 10K type strain sequencing project: providing services to taxonomists for standard genome sequencing and annotation.</title>
        <authorList>
            <consortium name="The Broad Institute Genomics Platform"/>
            <consortium name="The Broad Institute Genome Sequencing Center for Infectious Disease"/>
            <person name="Wu L."/>
            <person name="Ma J."/>
        </authorList>
    </citation>
    <scope>NUCLEOTIDE SEQUENCE [LARGE SCALE GENOMIC DNA]</scope>
    <source>
        <strain evidence="2">CCUG 36956</strain>
    </source>
</reference>
<comment type="caution">
    <text evidence="1">The sequence shown here is derived from an EMBL/GenBank/DDBJ whole genome shotgun (WGS) entry which is preliminary data.</text>
</comment>
<accession>A0ABW2J421</accession>
<name>A0ABW2J421_9BURK</name>
<dbReference type="RefSeq" id="WP_382233032.1">
    <property type="nucleotide sequence ID" value="NZ_JBHTCC010000001.1"/>
</dbReference>
<evidence type="ECO:0000313" key="2">
    <source>
        <dbReference type="Proteomes" id="UP001596379"/>
    </source>
</evidence>
<dbReference type="GO" id="GO:0006508">
    <property type="term" value="P:proteolysis"/>
    <property type="evidence" value="ECO:0007669"/>
    <property type="project" value="UniProtKB-KW"/>
</dbReference>
<keyword evidence="1" id="KW-0645">Protease</keyword>
<dbReference type="Gene3D" id="2.40.10.10">
    <property type="entry name" value="Trypsin-like serine proteases"/>
    <property type="match status" value="2"/>
</dbReference>
<dbReference type="GO" id="GO:0008233">
    <property type="term" value="F:peptidase activity"/>
    <property type="evidence" value="ECO:0007669"/>
    <property type="project" value="UniProtKB-KW"/>
</dbReference>
<dbReference type="InterPro" id="IPR009003">
    <property type="entry name" value="Peptidase_S1_PA"/>
</dbReference>
<dbReference type="Proteomes" id="UP001596379">
    <property type="component" value="Unassembled WGS sequence"/>
</dbReference>
<protein>
    <submittedName>
        <fullName evidence="1">Serine protease</fullName>
    </submittedName>
</protein>
<proteinExistence type="predicted"/>